<dbReference type="SUPFAM" id="SSF81464">
    <property type="entry name" value="Cytochrome c oxidase subunit II-like, transmembrane region"/>
    <property type="match status" value="1"/>
</dbReference>
<dbReference type="Gene3D" id="1.10.287.90">
    <property type="match status" value="1"/>
</dbReference>
<dbReference type="PRINTS" id="PR01166">
    <property type="entry name" value="CYCOXIDASEII"/>
</dbReference>
<accession>A0A059TA86</accession>
<evidence type="ECO:0000256" key="3">
    <source>
        <dbReference type="ARBA" id="ARBA00007866"/>
    </source>
</evidence>
<dbReference type="InterPro" id="IPR036257">
    <property type="entry name" value="Cyt_c_oxidase_su2_TM_sf"/>
</dbReference>
<dbReference type="AlphaFoldDB" id="A0A059TA86"/>
<feature type="domain" description="Cytochrome oxidase subunit II copper A binding" evidence="20">
    <location>
        <begin position="90"/>
        <end position="223"/>
    </location>
</feature>
<evidence type="ECO:0000256" key="13">
    <source>
        <dbReference type="ARBA" id="ARBA00022989"/>
    </source>
</evidence>
<dbReference type="CTD" id="4513"/>
<dbReference type="InterPro" id="IPR001505">
    <property type="entry name" value="Copper_CuA"/>
</dbReference>
<comment type="catalytic activity">
    <reaction evidence="18">
        <text>4 Fe(II)-[cytochrome c] + O2 + 8 H(+)(in) = 4 Fe(III)-[cytochrome c] + 2 H2O + 4 H(+)(out)</text>
        <dbReference type="Rhea" id="RHEA:11436"/>
        <dbReference type="Rhea" id="RHEA-COMP:10350"/>
        <dbReference type="Rhea" id="RHEA-COMP:14399"/>
        <dbReference type="ChEBI" id="CHEBI:15377"/>
        <dbReference type="ChEBI" id="CHEBI:15378"/>
        <dbReference type="ChEBI" id="CHEBI:15379"/>
        <dbReference type="ChEBI" id="CHEBI:29033"/>
        <dbReference type="ChEBI" id="CHEBI:29034"/>
        <dbReference type="EC" id="7.1.1.9"/>
    </reaction>
    <physiologicalReaction direction="left-to-right" evidence="18">
        <dbReference type="Rhea" id="RHEA:11437"/>
    </physiologicalReaction>
</comment>
<dbReference type="GO" id="GO:0005743">
    <property type="term" value="C:mitochondrial inner membrane"/>
    <property type="evidence" value="ECO:0007669"/>
    <property type="project" value="UniProtKB-SubCell"/>
</dbReference>
<keyword evidence="9" id="KW-0999">Mitochondrion inner membrane</keyword>
<proteinExistence type="inferred from homology"/>
<evidence type="ECO:0000256" key="16">
    <source>
        <dbReference type="ARBA" id="ARBA00023136"/>
    </source>
</evidence>
<keyword evidence="8" id="KW-0479">Metal-binding</keyword>
<evidence type="ECO:0000256" key="2">
    <source>
        <dbReference type="ARBA" id="ARBA00004448"/>
    </source>
</evidence>
<dbReference type="InterPro" id="IPR002429">
    <property type="entry name" value="CcO_II-like_C"/>
</dbReference>
<keyword evidence="13 19" id="KW-1133">Transmembrane helix</keyword>
<dbReference type="GO" id="GO:0042773">
    <property type="term" value="P:ATP synthesis coupled electron transport"/>
    <property type="evidence" value="ECO:0007669"/>
    <property type="project" value="TreeGrafter"/>
</dbReference>
<comment type="similarity">
    <text evidence="3">Belongs to the cytochrome c oxidase subunit 2 family.</text>
</comment>
<evidence type="ECO:0000313" key="22">
    <source>
        <dbReference type="EMBL" id="AUX81267.1"/>
    </source>
</evidence>
<keyword evidence="14" id="KW-0186">Copper</keyword>
<keyword evidence="15 21" id="KW-0496">Mitochondrion</keyword>
<dbReference type="GO" id="GO:0005507">
    <property type="term" value="F:copper ion binding"/>
    <property type="evidence" value="ECO:0007669"/>
    <property type="project" value="InterPro"/>
</dbReference>
<evidence type="ECO:0000256" key="14">
    <source>
        <dbReference type="ARBA" id="ARBA00023008"/>
    </source>
</evidence>
<evidence type="ECO:0000256" key="19">
    <source>
        <dbReference type="SAM" id="Phobius"/>
    </source>
</evidence>
<dbReference type="GO" id="GO:0004129">
    <property type="term" value="F:cytochrome-c oxidase activity"/>
    <property type="evidence" value="ECO:0007669"/>
    <property type="project" value="UniProtKB-EC"/>
</dbReference>
<dbReference type="PANTHER" id="PTHR22888">
    <property type="entry name" value="CYTOCHROME C OXIDASE, SUBUNIT II"/>
    <property type="match status" value="1"/>
</dbReference>
<evidence type="ECO:0000256" key="4">
    <source>
        <dbReference type="ARBA" id="ARBA00011164"/>
    </source>
</evidence>
<evidence type="ECO:0000256" key="18">
    <source>
        <dbReference type="ARBA" id="ARBA00049512"/>
    </source>
</evidence>
<sequence length="224" mass="26813">MLLSFNYFSIIFSNNELNFFHDYNCFLLVFIMMFISMNYIFVINIMFFQKINLSYKNVELKCCFFPLLILVLQLIPSLFLFFEMIFFFEDYFLTLKIIGHQWYWSYEYGDFFSLGFDSYMKDFEYLFLGDEMFLEVDNHLIVPNDMLIRFVATSSDVIHSWGLPNFFLKLDVMSGIMSVFNFNFNLLGIFFGQCSEICGANHSFMPIVLEIVLFDFFKLILISY</sequence>
<keyword evidence="12" id="KW-0249">Electron transport</keyword>
<organism evidence="21">
    <name type="scientific">Meloidogyne graminicola</name>
    <dbReference type="NCBI Taxonomy" id="189291"/>
    <lineage>
        <taxon>Eukaryota</taxon>
        <taxon>Metazoa</taxon>
        <taxon>Ecdysozoa</taxon>
        <taxon>Nematoda</taxon>
        <taxon>Chromadorea</taxon>
        <taxon>Rhabditida</taxon>
        <taxon>Tylenchina</taxon>
        <taxon>Tylenchomorpha</taxon>
        <taxon>Tylenchoidea</taxon>
        <taxon>Meloidogynidae</taxon>
        <taxon>Meloidogyninae</taxon>
        <taxon>Meloidogyne</taxon>
    </lineage>
</organism>
<dbReference type="PROSITE" id="PS50857">
    <property type="entry name" value="COX2_CUA"/>
    <property type="match status" value="1"/>
</dbReference>
<evidence type="ECO:0000256" key="12">
    <source>
        <dbReference type="ARBA" id="ARBA00022982"/>
    </source>
</evidence>
<keyword evidence="16 19" id="KW-0472">Membrane</keyword>
<evidence type="ECO:0000256" key="5">
    <source>
        <dbReference type="ARBA" id="ARBA00012949"/>
    </source>
</evidence>
<gene>
    <name evidence="21" type="primary">COX2</name>
</gene>
<comment type="cofactor">
    <cofactor evidence="1">
        <name>Cu cation</name>
        <dbReference type="ChEBI" id="CHEBI:23378"/>
    </cofactor>
</comment>
<dbReference type="EMBL" id="KJ139963">
    <property type="protein sequence ID" value="AHN16447.1"/>
    <property type="molecule type" value="Genomic_DNA"/>
</dbReference>
<keyword evidence="6" id="KW-0813">Transport</keyword>
<reference evidence="21" key="1">
    <citation type="journal article" date="2014" name="PLoS ONE">
        <title>The Complete Mitochondrial Genome of Meloidogyne graminicola (Tylenchina): A Unique Gene Arrangement and Its Phylogenetic Implications.</title>
        <authorList>
            <person name="Sun L."/>
            <person name="Zhuo K."/>
            <person name="Lin B."/>
            <person name="Wang H."/>
            <person name="Liao J."/>
        </authorList>
    </citation>
    <scope>NUCLEOTIDE SEQUENCE</scope>
</reference>
<keyword evidence="10" id="KW-0460">Magnesium</keyword>
<evidence type="ECO:0000256" key="7">
    <source>
        <dbReference type="ARBA" id="ARBA00022692"/>
    </source>
</evidence>
<evidence type="ECO:0000256" key="17">
    <source>
        <dbReference type="ARBA" id="ARBA00031389"/>
    </source>
</evidence>
<dbReference type="InterPro" id="IPR045187">
    <property type="entry name" value="CcO_II"/>
</dbReference>
<reference evidence="22" key="2">
    <citation type="submission" date="2018-01" db="EMBL/GenBank/DDBJ databases">
        <title>Complete mitochondrial genome of Meloidogyne graminicola.</title>
        <authorList>
            <person name="Somvanshi V.S."/>
            <person name="Tathode M.S."/>
            <person name="Shukla R.N."/>
            <person name="Rao U."/>
        </authorList>
    </citation>
    <scope>NUCLEOTIDE SEQUENCE</scope>
    <source>
        <strain evidence="22">IARI</strain>
    </source>
</reference>
<evidence type="ECO:0000313" key="21">
    <source>
        <dbReference type="EMBL" id="AHN16447.1"/>
    </source>
</evidence>
<feature type="transmembrane region" description="Helical" evidence="19">
    <location>
        <begin position="60"/>
        <end position="82"/>
    </location>
</feature>
<dbReference type="PROSITE" id="PS00078">
    <property type="entry name" value="COX2"/>
    <property type="match status" value="1"/>
</dbReference>
<dbReference type="PANTHER" id="PTHR22888:SF9">
    <property type="entry name" value="CYTOCHROME C OXIDASE SUBUNIT 2"/>
    <property type="match status" value="1"/>
</dbReference>
<dbReference type="EMBL" id="MG763561">
    <property type="protein sequence ID" value="AUX81267.1"/>
    <property type="molecule type" value="Genomic_DNA"/>
</dbReference>
<dbReference type="Pfam" id="PF00116">
    <property type="entry name" value="COX2"/>
    <property type="match status" value="1"/>
</dbReference>
<feature type="transmembrane region" description="Helical" evidence="19">
    <location>
        <begin position="26"/>
        <end position="48"/>
    </location>
</feature>
<dbReference type="SUPFAM" id="SSF49503">
    <property type="entry name" value="Cupredoxins"/>
    <property type="match status" value="1"/>
</dbReference>
<evidence type="ECO:0000256" key="1">
    <source>
        <dbReference type="ARBA" id="ARBA00001935"/>
    </source>
</evidence>
<keyword evidence="11" id="KW-1278">Translocase</keyword>
<dbReference type="Gene3D" id="2.60.40.420">
    <property type="entry name" value="Cupredoxins - blue copper proteins"/>
    <property type="match status" value="1"/>
</dbReference>
<evidence type="ECO:0000256" key="11">
    <source>
        <dbReference type="ARBA" id="ARBA00022967"/>
    </source>
</evidence>
<dbReference type="GeneID" id="67122648"/>
<evidence type="ECO:0000256" key="10">
    <source>
        <dbReference type="ARBA" id="ARBA00022842"/>
    </source>
</evidence>
<evidence type="ECO:0000256" key="9">
    <source>
        <dbReference type="ARBA" id="ARBA00022792"/>
    </source>
</evidence>
<protein>
    <recommendedName>
        <fullName evidence="5">cytochrome-c oxidase</fullName>
        <ecNumber evidence="5">7.1.1.9</ecNumber>
    </recommendedName>
    <alternativeName>
        <fullName evidence="17">Cytochrome c oxidase polypeptide II</fullName>
    </alternativeName>
</protein>
<evidence type="ECO:0000256" key="6">
    <source>
        <dbReference type="ARBA" id="ARBA00022448"/>
    </source>
</evidence>
<comment type="subcellular location">
    <subcellularLocation>
        <location evidence="2">Mitochondrion inner membrane</location>
        <topology evidence="2">Multi-pass membrane protein</topology>
    </subcellularLocation>
</comment>
<name>A0A059TA86_9BILA</name>
<evidence type="ECO:0000256" key="15">
    <source>
        <dbReference type="ARBA" id="ARBA00023128"/>
    </source>
</evidence>
<comment type="subunit">
    <text evidence="4">Component of the cytochrome c oxidase (complex IV, CIV), a multisubunit enzyme composed of a catalytic core of 3 subunits and several supernumerary subunits. The complex exists as a monomer or a dimer and forms supercomplexes (SCs) in the inner mitochondrial membrane with ubiquinol-cytochrome c oxidoreductase (cytochrome b-c1 complex, complex III, CIII).</text>
</comment>
<keyword evidence="7 19" id="KW-0812">Transmembrane</keyword>
<evidence type="ECO:0000259" key="20">
    <source>
        <dbReference type="PROSITE" id="PS50857"/>
    </source>
</evidence>
<geneLocation type="mitochondrion" evidence="21"/>
<evidence type="ECO:0000256" key="8">
    <source>
        <dbReference type="ARBA" id="ARBA00022723"/>
    </source>
</evidence>
<dbReference type="InterPro" id="IPR008972">
    <property type="entry name" value="Cupredoxin"/>
</dbReference>
<dbReference type="EC" id="7.1.1.9" evidence="5"/>
<dbReference type="RefSeq" id="YP_010133414.1">
    <property type="nucleotide sequence ID" value="NC_056772.1"/>
</dbReference>